<name>A0ABV6VUK5_9ACTN</name>
<comment type="caution">
    <text evidence="1">The sequence shown here is derived from an EMBL/GenBank/DDBJ whole genome shotgun (WGS) entry which is preliminary data.</text>
</comment>
<reference evidence="1 2" key="1">
    <citation type="submission" date="2024-09" db="EMBL/GenBank/DDBJ databases">
        <authorList>
            <person name="Lee S.D."/>
        </authorList>
    </citation>
    <scope>NUCLEOTIDE SEQUENCE [LARGE SCALE GENOMIC DNA]</scope>
    <source>
        <strain evidence="1 2">N8-3</strain>
    </source>
</reference>
<organism evidence="1 2">
    <name type="scientific">Streptacidiphilus cavernicola</name>
    <dbReference type="NCBI Taxonomy" id="3342716"/>
    <lineage>
        <taxon>Bacteria</taxon>
        <taxon>Bacillati</taxon>
        <taxon>Actinomycetota</taxon>
        <taxon>Actinomycetes</taxon>
        <taxon>Kitasatosporales</taxon>
        <taxon>Streptomycetaceae</taxon>
        <taxon>Streptacidiphilus</taxon>
    </lineage>
</organism>
<dbReference type="Proteomes" id="UP001592531">
    <property type="component" value="Unassembled WGS sequence"/>
</dbReference>
<dbReference type="EMBL" id="JBHFAB010000007">
    <property type="protein sequence ID" value="MFC1417276.1"/>
    <property type="molecule type" value="Genomic_DNA"/>
</dbReference>
<sequence>MTTEDYDAAMPALREYAGKFEAAIAEVRAEYARGQYETVHRELLARLRAVGIEPVPQVVEDLARQICAGER</sequence>
<dbReference type="RefSeq" id="WP_380535251.1">
    <property type="nucleotide sequence ID" value="NZ_JBHFAB010000007.1"/>
</dbReference>
<proteinExistence type="predicted"/>
<gene>
    <name evidence="1" type="ORF">ACEZDE_11540</name>
</gene>
<protein>
    <submittedName>
        <fullName evidence="1">Uncharacterized protein</fullName>
    </submittedName>
</protein>
<evidence type="ECO:0000313" key="2">
    <source>
        <dbReference type="Proteomes" id="UP001592531"/>
    </source>
</evidence>
<accession>A0ABV6VUK5</accession>
<evidence type="ECO:0000313" key="1">
    <source>
        <dbReference type="EMBL" id="MFC1417276.1"/>
    </source>
</evidence>
<keyword evidence="2" id="KW-1185">Reference proteome</keyword>